<evidence type="ECO:0000256" key="20">
    <source>
        <dbReference type="ARBA" id="ARBA00047734"/>
    </source>
</evidence>
<evidence type="ECO:0000256" key="7">
    <source>
        <dbReference type="ARBA" id="ARBA00022801"/>
    </source>
</evidence>
<evidence type="ECO:0000256" key="1">
    <source>
        <dbReference type="ARBA" id="ARBA00004170"/>
    </source>
</evidence>
<dbReference type="Gene3D" id="3.10.129.10">
    <property type="entry name" value="Hotdog Thioesterase"/>
    <property type="match status" value="1"/>
</dbReference>
<evidence type="ECO:0000256" key="21">
    <source>
        <dbReference type="ARBA" id="ARBA00047969"/>
    </source>
</evidence>
<dbReference type="InterPro" id="IPR029069">
    <property type="entry name" value="HotDog_dom_sf"/>
</dbReference>
<evidence type="ECO:0000256" key="9">
    <source>
        <dbReference type="ARBA" id="ARBA00022946"/>
    </source>
</evidence>
<evidence type="ECO:0000256" key="23">
    <source>
        <dbReference type="ARBA" id="ARBA00048180"/>
    </source>
</evidence>
<evidence type="ECO:0000256" key="15">
    <source>
        <dbReference type="ARBA" id="ARBA00038456"/>
    </source>
</evidence>
<keyword evidence="7" id="KW-0378">Hydrolase</keyword>
<name>A0A4V3EJ86_9ACTN</name>
<dbReference type="Pfam" id="PF03061">
    <property type="entry name" value="4HBT"/>
    <property type="match status" value="1"/>
</dbReference>
<comment type="similarity">
    <text evidence="15">Belongs to the THEM4/THEM5 thioesterase family.</text>
</comment>
<evidence type="ECO:0000256" key="5">
    <source>
        <dbReference type="ARBA" id="ARBA00022490"/>
    </source>
</evidence>
<feature type="compositionally biased region" description="Pro residues" evidence="24">
    <location>
        <begin position="1"/>
        <end position="10"/>
    </location>
</feature>
<evidence type="ECO:0000256" key="19">
    <source>
        <dbReference type="ARBA" id="ARBA00047588"/>
    </source>
</evidence>
<dbReference type="PANTHER" id="PTHR12418">
    <property type="entry name" value="ACYL-COENZYME A THIOESTERASE THEM4"/>
    <property type="match status" value="1"/>
</dbReference>
<keyword evidence="4" id="KW-1003">Cell membrane</keyword>
<feature type="domain" description="Thioesterase" evidence="25">
    <location>
        <begin position="128"/>
        <end position="190"/>
    </location>
</feature>
<dbReference type="GO" id="GO:0005737">
    <property type="term" value="C:cytoplasm"/>
    <property type="evidence" value="ECO:0007669"/>
    <property type="project" value="UniProtKB-SubCell"/>
</dbReference>
<keyword evidence="27" id="KW-1185">Reference proteome</keyword>
<evidence type="ECO:0000256" key="12">
    <source>
        <dbReference type="ARBA" id="ARBA00023273"/>
    </source>
</evidence>
<evidence type="ECO:0000259" key="25">
    <source>
        <dbReference type="Pfam" id="PF03061"/>
    </source>
</evidence>
<comment type="catalytic activity">
    <reaction evidence="14">
        <text>(9Z)-octadecenoyl-CoA + H2O = (9Z)-octadecenoate + CoA + H(+)</text>
        <dbReference type="Rhea" id="RHEA:40139"/>
        <dbReference type="ChEBI" id="CHEBI:15377"/>
        <dbReference type="ChEBI" id="CHEBI:15378"/>
        <dbReference type="ChEBI" id="CHEBI:30823"/>
        <dbReference type="ChEBI" id="CHEBI:57287"/>
        <dbReference type="ChEBI" id="CHEBI:57387"/>
    </reaction>
    <physiologicalReaction direction="left-to-right" evidence="14">
        <dbReference type="Rhea" id="RHEA:40140"/>
    </physiologicalReaction>
</comment>
<evidence type="ECO:0000256" key="24">
    <source>
        <dbReference type="SAM" id="MobiDB-lite"/>
    </source>
</evidence>
<dbReference type="GO" id="GO:0016020">
    <property type="term" value="C:membrane"/>
    <property type="evidence" value="ECO:0007669"/>
    <property type="project" value="UniProtKB-SubCell"/>
</dbReference>
<feature type="region of interest" description="Disordered" evidence="24">
    <location>
        <begin position="1"/>
        <end position="21"/>
    </location>
</feature>
<comment type="subcellular location">
    <subcellularLocation>
        <location evidence="3">Cell projection</location>
        <location evidence="3">Ruffle membrane</location>
    </subcellularLocation>
    <subcellularLocation>
        <location evidence="2">Cytoplasm</location>
    </subcellularLocation>
    <subcellularLocation>
        <location evidence="1">Membrane</location>
        <topology evidence="1">Peripheral membrane protein</topology>
    </subcellularLocation>
</comment>
<comment type="caution">
    <text evidence="26">The sequence shown here is derived from an EMBL/GenBank/DDBJ whole genome shotgun (WGS) entry which is preliminary data.</text>
</comment>
<dbReference type="InterPro" id="IPR006683">
    <property type="entry name" value="Thioestr_dom"/>
</dbReference>
<comment type="catalytic activity">
    <reaction evidence="20">
        <text>hexadecanoyl-CoA + H2O = hexadecanoate + CoA + H(+)</text>
        <dbReference type="Rhea" id="RHEA:16645"/>
        <dbReference type="ChEBI" id="CHEBI:7896"/>
        <dbReference type="ChEBI" id="CHEBI:15377"/>
        <dbReference type="ChEBI" id="CHEBI:15378"/>
        <dbReference type="ChEBI" id="CHEBI:57287"/>
        <dbReference type="ChEBI" id="CHEBI:57379"/>
        <dbReference type="EC" id="3.1.2.2"/>
    </reaction>
    <physiologicalReaction direction="left-to-right" evidence="20">
        <dbReference type="Rhea" id="RHEA:16646"/>
    </physiologicalReaction>
</comment>
<keyword evidence="10" id="KW-0443">Lipid metabolism</keyword>
<sequence>MTETADPPPSSDDVRESRQRAGRAIRDLSHAFIGRHASVEQIDRLSEVLEGITAELWPQDHRSRFDAFDRERDIDYPQGRFTHDFDDRPVSGTASPYGLDLELHRVGDEIEALVTLRSAHEGAPGRSHGGVVAALFDDVFGFVLGVIKQSAFTGELTIRYHAATPLFSELACRVRFDHQDGRKIYLVGELTERSSGNLIATAKATFIAVDPEMFARLTAERPPPPDESSSPTA</sequence>
<keyword evidence="9" id="KW-0809">Transit peptide</keyword>
<proteinExistence type="inferred from homology"/>
<gene>
    <name evidence="26" type="ORF">BDK89_2946</name>
</gene>
<dbReference type="PANTHER" id="PTHR12418:SF19">
    <property type="entry name" value="ACYL-COENZYME A THIOESTERASE THEM4"/>
    <property type="match status" value="1"/>
</dbReference>
<dbReference type="CDD" id="cd03443">
    <property type="entry name" value="PaaI_thioesterase"/>
    <property type="match status" value="1"/>
</dbReference>
<organism evidence="26 27">
    <name type="scientific">Ilumatobacter fluminis</name>
    <dbReference type="NCBI Taxonomy" id="467091"/>
    <lineage>
        <taxon>Bacteria</taxon>
        <taxon>Bacillati</taxon>
        <taxon>Actinomycetota</taxon>
        <taxon>Acidimicrobiia</taxon>
        <taxon>Acidimicrobiales</taxon>
        <taxon>Ilumatobacteraceae</taxon>
        <taxon>Ilumatobacter</taxon>
    </lineage>
</organism>
<evidence type="ECO:0000256" key="10">
    <source>
        <dbReference type="ARBA" id="ARBA00023098"/>
    </source>
</evidence>
<evidence type="ECO:0000256" key="8">
    <source>
        <dbReference type="ARBA" id="ARBA00022832"/>
    </source>
</evidence>
<keyword evidence="8" id="KW-0276">Fatty acid metabolism</keyword>
<reference evidence="26 27" key="1">
    <citation type="submission" date="2019-03" db="EMBL/GenBank/DDBJ databases">
        <title>Sequencing the genomes of 1000 actinobacteria strains.</title>
        <authorList>
            <person name="Klenk H.-P."/>
        </authorList>
    </citation>
    <scope>NUCLEOTIDE SEQUENCE [LARGE SCALE GENOMIC DNA]</scope>
    <source>
        <strain evidence="26 27">DSM 18936</strain>
    </source>
</reference>
<comment type="catalytic activity">
    <reaction evidence="23">
        <text>tetradecanoyl-CoA + H2O = tetradecanoate + CoA + H(+)</text>
        <dbReference type="Rhea" id="RHEA:40119"/>
        <dbReference type="ChEBI" id="CHEBI:15377"/>
        <dbReference type="ChEBI" id="CHEBI:15378"/>
        <dbReference type="ChEBI" id="CHEBI:30807"/>
        <dbReference type="ChEBI" id="CHEBI:57287"/>
        <dbReference type="ChEBI" id="CHEBI:57385"/>
    </reaction>
    <physiologicalReaction direction="left-to-right" evidence="23">
        <dbReference type="Rhea" id="RHEA:40120"/>
    </physiologicalReaction>
</comment>
<dbReference type="Proteomes" id="UP000294558">
    <property type="component" value="Unassembled WGS sequence"/>
</dbReference>
<feature type="compositionally biased region" description="Basic and acidic residues" evidence="24">
    <location>
        <begin position="12"/>
        <end position="21"/>
    </location>
</feature>
<keyword evidence="5" id="KW-0963">Cytoplasm</keyword>
<evidence type="ECO:0000256" key="13">
    <source>
        <dbReference type="ARBA" id="ARBA00035852"/>
    </source>
</evidence>
<evidence type="ECO:0000256" key="18">
    <source>
        <dbReference type="ARBA" id="ARBA00043210"/>
    </source>
</evidence>
<evidence type="ECO:0000256" key="14">
    <source>
        <dbReference type="ARBA" id="ARBA00037002"/>
    </source>
</evidence>
<keyword evidence="6" id="KW-0053">Apoptosis</keyword>
<dbReference type="GO" id="GO:0006631">
    <property type="term" value="P:fatty acid metabolic process"/>
    <property type="evidence" value="ECO:0007669"/>
    <property type="project" value="UniProtKB-KW"/>
</dbReference>
<comment type="catalytic activity">
    <reaction evidence="21">
        <text>decanoyl-CoA + H2O = decanoate + CoA + H(+)</text>
        <dbReference type="Rhea" id="RHEA:40059"/>
        <dbReference type="ChEBI" id="CHEBI:15377"/>
        <dbReference type="ChEBI" id="CHEBI:15378"/>
        <dbReference type="ChEBI" id="CHEBI:27689"/>
        <dbReference type="ChEBI" id="CHEBI:57287"/>
        <dbReference type="ChEBI" id="CHEBI:61430"/>
    </reaction>
    <physiologicalReaction direction="left-to-right" evidence="21">
        <dbReference type="Rhea" id="RHEA:40060"/>
    </physiologicalReaction>
</comment>
<evidence type="ECO:0000313" key="26">
    <source>
        <dbReference type="EMBL" id="TDT17338.1"/>
    </source>
</evidence>
<dbReference type="EC" id="3.1.2.2" evidence="16"/>
<dbReference type="AlphaFoldDB" id="A0A4V3EJ86"/>
<comment type="catalytic activity">
    <reaction evidence="22">
        <text>dodecanoyl-CoA + H2O = dodecanoate + CoA + H(+)</text>
        <dbReference type="Rhea" id="RHEA:30135"/>
        <dbReference type="ChEBI" id="CHEBI:15377"/>
        <dbReference type="ChEBI" id="CHEBI:15378"/>
        <dbReference type="ChEBI" id="CHEBI:18262"/>
        <dbReference type="ChEBI" id="CHEBI:57287"/>
        <dbReference type="ChEBI" id="CHEBI:57375"/>
    </reaction>
    <physiologicalReaction direction="left-to-right" evidence="22">
        <dbReference type="Rhea" id="RHEA:30136"/>
    </physiologicalReaction>
</comment>
<dbReference type="EMBL" id="SOAU01000001">
    <property type="protein sequence ID" value="TDT17338.1"/>
    <property type="molecule type" value="Genomic_DNA"/>
</dbReference>
<evidence type="ECO:0000256" key="22">
    <source>
        <dbReference type="ARBA" id="ARBA00048074"/>
    </source>
</evidence>
<evidence type="ECO:0000256" key="16">
    <source>
        <dbReference type="ARBA" id="ARBA00038848"/>
    </source>
</evidence>
<evidence type="ECO:0000256" key="6">
    <source>
        <dbReference type="ARBA" id="ARBA00022703"/>
    </source>
</evidence>
<evidence type="ECO:0000256" key="3">
    <source>
        <dbReference type="ARBA" id="ARBA00004632"/>
    </source>
</evidence>
<evidence type="ECO:0000256" key="4">
    <source>
        <dbReference type="ARBA" id="ARBA00022475"/>
    </source>
</evidence>
<evidence type="ECO:0000313" key="27">
    <source>
        <dbReference type="Proteomes" id="UP000294558"/>
    </source>
</evidence>
<keyword evidence="11" id="KW-0472">Membrane</keyword>
<protein>
    <recommendedName>
        <fullName evidence="17">Acyl-coenzyme A thioesterase THEM4</fullName>
        <ecNumber evidence="16">3.1.2.2</ecNumber>
    </recommendedName>
    <alternativeName>
        <fullName evidence="18">Thioesterase superfamily member 4</fullName>
    </alternativeName>
</protein>
<comment type="catalytic activity">
    <reaction evidence="13">
        <text>(5Z,8Z,11Z,14Z)-eicosatetraenoyl-CoA + H2O = (5Z,8Z,11Z,14Z)-eicosatetraenoate + CoA + H(+)</text>
        <dbReference type="Rhea" id="RHEA:40151"/>
        <dbReference type="ChEBI" id="CHEBI:15377"/>
        <dbReference type="ChEBI" id="CHEBI:15378"/>
        <dbReference type="ChEBI" id="CHEBI:32395"/>
        <dbReference type="ChEBI" id="CHEBI:57287"/>
        <dbReference type="ChEBI" id="CHEBI:57368"/>
    </reaction>
    <physiologicalReaction direction="left-to-right" evidence="13">
        <dbReference type="Rhea" id="RHEA:40152"/>
    </physiologicalReaction>
</comment>
<accession>A0A4V3EJ86</accession>
<dbReference type="InterPro" id="IPR052365">
    <property type="entry name" value="THEM4/THEM5_acyl-CoA_thioest"/>
</dbReference>
<dbReference type="RefSeq" id="WP_166657592.1">
    <property type="nucleotide sequence ID" value="NZ_SOAU01000001.1"/>
</dbReference>
<evidence type="ECO:0000256" key="17">
    <source>
        <dbReference type="ARBA" id="ARBA00040123"/>
    </source>
</evidence>
<dbReference type="GO" id="GO:0016787">
    <property type="term" value="F:hydrolase activity"/>
    <property type="evidence" value="ECO:0007669"/>
    <property type="project" value="UniProtKB-KW"/>
</dbReference>
<comment type="catalytic activity">
    <reaction evidence="19">
        <text>octanoyl-CoA + H2O = octanoate + CoA + H(+)</text>
        <dbReference type="Rhea" id="RHEA:30143"/>
        <dbReference type="ChEBI" id="CHEBI:15377"/>
        <dbReference type="ChEBI" id="CHEBI:15378"/>
        <dbReference type="ChEBI" id="CHEBI:25646"/>
        <dbReference type="ChEBI" id="CHEBI:57287"/>
        <dbReference type="ChEBI" id="CHEBI:57386"/>
    </reaction>
    <physiologicalReaction direction="left-to-right" evidence="19">
        <dbReference type="Rhea" id="RHEA:30144"/>
    </physiologicalReaction>
</comment>
<dbReference type="SUPFAM" id="SSF54637">
    <property type="entry name" value="Thioesterase/thiol ester dehydrase-isomerase"/>
    <property type="match status" value="1"/>
</dbReference>
<evidence type="ECO:0000256" key="11">
    <source>
        <dbReference type="ARBA" id="ARBA00023136"/>
    </source>
</evidence>
<evidence type="ECO:0000256" key="2">
    <source>
        <dbReference type="ARBA" id="ARBA00004496"/>
    </source>
</evidence>
<keyword evidence="12" id="KW-0966">Cell projection</keyword>